<dbReference type="SUPFAM" id="SSF55083">
    <property type="entry name" value="6-hydroxymethyl-7,8-dihydropterin pyrophosphokinase, HPPK"/>
    <property type="match status" value="1"/>
</dbReference>
<dbReference type="InterPro" id="IPR000550">
    <property type="entry name" value="Hppk"/>
</dbReference>
<sequence length="160" mass="18280">MEGIYVLLGTNMGEREENLQQALQLLAQNNIQILKLSSIYETAAWGKTDQQPFLNQVIEVSTTFNPSQLLQALLGVEAKLGRVRKEKWGERLIDLDILYYNDLIINSPHLQIPHTGIVDRRFTLVPLKEIAPDFIHPVHLKTQTTLLSLCKDELPVKRLK</sequence>
<evidence type="ECO:0000256" key="2">
    <source>
        <dbReference type="ARBA" id="ARBA00005810"/>
    </source>
</evidence>
<evidence type="ECO:0000259" key="13">
    <source>
        <dbReference type="PROSITE" id="PS00794"/>
    </source>
</evidence>
<dbReference type="InterPro" id="IPR035907">
    <property type="entry name" value="Hppk_sf"/>
</dbReference>
<evidence type="ECO:0000256" key="9">
    <source>
        <dbReference type="ARBA" id="ARBA00022909"/>
    </source>
</evidence>
<evidence type="ECO:0000256" key="4">
    <source>
        <dbReference type="ARBA" id="ARBA00016218"/>
    </source>
</evidence>
<dbReference type="RefSeq" id="WP_188467891.1">
    <property type="nucleotide sequence ID" value="NZ_BAABHU010000029.1"/>
</dbReference>
<evidence type="ECO:0000256" key="10">
    <source>
        <dbReference type="ARBA" id="ARBA00029409"/>
    </source>
</evidence>
<evidence type="ECO:0000256" key="6">
    <source>
        <dbReference type="ARBA" id="ARBA00022741"/>
    </source>
</evidence>
<name>A0ABQ1N6Z7_9BACT</name>
<keyword evidence="15" id="KW-1185">Reference proteome</keyword>
<proteinExistence type="inferred from homology"/>
<gene>
    <name evidence="14" type="ORF">GCM10011506_47820</name>
</gene>
<reference evidence="15" key="1">
    <citation type="journal article" date="2019" name="Int. J. Syst. Evol. Microbiol.">
        <title>The Global Catalogue of Microorganisms (GCM) 10K type strain sequencing project: providing services to taxonomists for standard genome sequencing and annotation.</title>
        <authorList>
            <consortium name="The Broad Institute Genomics Platform"/>
            <consortium name="The Broad Institute Genome Sequencing Center for Infectious Disease"/>
            <person name="Wu L."/>
            <person name="Ma J."/>
        </authorList>
    </citation>
    <scope>NUCLEOTIDE SEQUENCE [LARGE SCALE GENOMIC DNA]</scope>
    <source>
        <strain evidence="15">CGMCC 1.10832</strain>
    </source>
</reference>
<dbReference type="EMBL" id="BMEC01000029">
    <property type="protein sequence ID" value="GGC56553.1"/>
    <property type="molecule type" value="Genomic_DNA"/>
</dbReference>
<keyword evidence="7" id="KW-0418">Kinase</keyword>
<evidence type="ECO:0000256" key="3">
    <source>
        <dbReference type="ARBA" id="ARBA00013253"/>
    </source>
</evidence>
<dbReference type="PANTHER" id="PTHR43071:SF1">
    <property type="entry name" value="2-AMINO-4-HYDROXY-6-HYDROXYMETHYLDIHYDROPTERIDINE PYROPHOSPHOKINASE"/>
    <property type="match status" value="1"/>
</dbReference>
<keyword evidence="6" id="KW-0547">Nucleotide-binding</keyword>
<dbReference type="EC" id="2.7.6.3" evidence="3"/>
<accession>A0ABQ1N6Z7</accession>
<dbReference type="Proteomes" id="UP000636010">
    <property type="component" value="Unassembled WGS sequence"/>
</dbReference>
<comment type="function">
    <text evidence="10">Catalyzes the transfer of pyrophosphate from adenosine triphosphate (ATP) to 6-hydroxymethyl-7,8-dihydropterin, an enzymatic step in folate biosynthesis pathway.</text>
</comment>
<comment type="pathway">
    <text evidence="1">Cofactor biosynthesis; tetrahydrofolate biosynthesis; 2-amino-4-hydroxy-6-hydroxymethyl-7,8-dihydropteridine diphosphate from 7,8-dihydroneopterin triphosphate: step 4/4.</text>
</comment>
<comment type="similarity">
    <text evidence="2">Belongs to the HPPK family.</text>
</comment>
<organism evidence="14 15">
    <name type="scientific">Marivirga lumbricoides</name>
    <dbReference type="NCBI Taxonomy" id="1046115"/>
    <lineage>
        <taxon>Bacteria</taxon>
        <taxon>Pseudomonadati</taxon>
        <taxon>Bacteroidota</taxon>
        <taxon>Cytophagia</taxon>
        <taxon>Cytophagales</taxon>
        <taxon>Marivirgaceae</taxon>
        <taxon>Marivirga</taxon>
    </lineage>
</organism>
<comment type="caution">
    <text evidence="14">The sequence shown here is derived from an EMBL/GenBank/DDBJ whole genome shotgun (WGS) entry which is preliminary data.</text>
</comment>
<keyword evidence="9" id="KW-0289">Folate biosynthesis</keyword>
<keyword evidence="5" id="KW-0808">Transferase</keyword>
<dbReference type="Gene3D" id="3.30.70.560">
    <property type="entry name" value="7,8-Dihydro-6-hydroxymethylpterin-pyrophosphokinase HPPK"/>
    <property type="match status" value="1"/>
</dbReference>
<evidence type="ECO:0000256" key="12">
    <source>
        <dbReference type="ARBA" id="ARBA00033413"/>
    </source>
</evidence>
<keyword evidence="8" id="KW-0067">ATP-binding</keyword>
<evidence type="ECO:0000313" key="15">
    <source>
        <dbReference type="Proteomes" id="UP000636010"/>
    </source>
</evidence>
<evidence type="ECO:0000313" key="14">
    <source>
        <dbReference type="EMBL" id="GGC56553.1"/>
    </source>
</evidence>
<dbReference type="CDD" id="cd00483">
    <property type="entry name" value="HPPK"/>
    <property type="match status" value="1"/>
</dbReference>
<protein>
    <recommendedName>
        <fullName evidence="4">2-amino-4-hydroxy-6-hydroxymethyldihydropteridine pyrophosphokinase</fullName>
        <ecNumber evidence="3">2.7.6.3</ecNumber>
    </recommendedName>
    <alternativeName>
        <fullName evidence="11">6-hydroxymethyl-7,8-dihydropterin pyrophosphokinase</fullName>
    </alternativeName>
    <alternativeName>
        <fullName evidence="12">7,8-dihydro-6-hydroxymethylpterin-pyrophosphokinase</fullName>
    </alternativeName>
</protein>
<evidence type="ECO:0000256" key="8">
    <source>
        <dbReference type="ARBA" id="ARBA00022840"/>
    </source>
</evidence>
<feature type="domain" description="7,8-dihydro-6-hydroxymethylpterin-pyrophosphokinase" evidence="13">
    <location>
        <begin position="87"/>
        <end position="98"/>
    </location>
</feature>
<dbReference type="NCBIfam" id="TIGR01498">
    <property type="entry name" value="folK"/>
    <property type="match status" value="1"/>
</dbReference>
<evidence type="ECO:0000256" key="5">
    <source>
        <dbReference type="ARBA" id="ARBA00022679"/>
    </source>
</evidence>
<evidence type="ECO:0000256" key="11">
    <source>
        <dbReference type="ARBA" id="ARBA00029766"/>
    </source>
</evidence>
<evidence type="ECO:0000256" key="1">
    <source>
        <dbReference type="ARBA" id="ARBA00005051"/>
    </source>
</evidence>
<evidence type="ECO:0000256" key="7">
    <source>
        <dbReference type="ARBA" id="ARBA00022777"/>
    </source>
</evidence>
<dbReference type="Pfam" id="PF01288">
    <property type="entry name" value="HPPK"/>
    <property type="match status" value="1"/>
</dbReference>
<dbReference type="PANTHER" id="PTHR43071">
    <property type="entry name" value="2-AMINO-4-HYDROXY-6-HYDROXYMETHYLDIHYDROPTERIDINE PYROPHOSPHOKINASE"/>
    <property type="match status" value="1"/>
</dbReference>
<dbReference type="PROSITE" id="PS00794">
    <property type="entry name" value="HPPK"/>
    <property type="match status" value="1"/>
</dbReference>